<reference evidence="1 2" key="1">
    <citation type="submission" date="2013-12" db="EMBL/GenBank/DDBJ databases">
        <title>Comparative genomics of relapsing fever spirochetes.</title>
        <authorList>
            <person name="Schwan T.G."/>
            <person name="Raffel S.J."/>
            <person name="Porcella S.F."/>
        </authorList>
    </citation>
    <scope>NUCLEOTIDE SEQUENCE [LARGE SCALE GENOMIC DNA]</scope>
    <source>
        <strain evidence="1 2">CR2A</strain>
    </source>
</reference>
<dbReference type="Proteomes" id="UP000019148">
    <property type="component" value="Unassembled WGS sequence"/>
</dbReference>
<comment type="caution">
    <text evidence="1">The sequence shown here is derived from an EMBL/GenBank/DDBJ whole genome shotgun (WGS) entry which is preliminary data.</text>
</comment>
<organism evidence="1 2">
    <name type="scientific">Borrelia duttonii CR2A</name>
    <dbReference type="NCBI Taxonomy" id="1432657"/>
    <lineage>
        <taxon>Bacteria</taxon>
        <taxon>Pseudomonadati</taxon>
        <taxon>Spirochaetota</taxon>
        <taxon>Spirochaetia</taxon>
        <taxon>Spirochaetales</taxon>
        <taxon>Borreliaceae</taxon>
        <taxon>Borrelia</taxon>
    </lineage>
</organism>
<dbReference type="EMBL" id="AZIT01000025">
    <property type="protein sequence ID" value="ETZ17614.1"/>
    <property type="molecule type" value="Genomic_DNA"/>
</dbReference>
<proteinExistence type="predicted"/>
<protein>
    <submittedName>
        <fullName evidence="1">Uncharacterized protein</fullName>
    </submittedName>
</protein>
<accession>W6TK66</accession>
<name>W6TK66_9SPIR</name>
<sequence length="30" mass="3659">MLQNKMKDKSTKTFKKIKIAIKINLKYFKK</sequence>
<dbReference type="AlphaFoldDB" id="W6TK66"/>
<evidence type="ECO:0000313" key="1">
    <source>
        <dbReference type="EMBL" id="ETZ17614.1"/>
    </source>
</evidence>
<evidence type="ECO:0000313" key="2">
    <source>
        <dbReference type="Proteomes" id="UP000019148"/>
    </source>
</evidence>
<gene>
    <name evidence="1" type="ORF">BDCR2A_01459</name>
</gene>